<reference evidence="10 11" key="1">
    <citation type="submission" date="2018-04" db="EMBL/GenBank/DDBJ databases">
        <title>Massilia violaceinigra sp. nov., a novel purple-pigmented bacterium isolated from Tianshan glacier, Xinjiang, China.</title>
        <authorList>
            <person name="Wang H."/>
        </authorList>
    </citation>
    <scope>NUCLEOTIDE SEQUENCE [LARGE SCALE GENOMIC DNA]</scope>
    <source>
        <strain evidence="10 11">B448-2</strain>
    </source>
</reference>
<dbReference type="GO" id="GO:0004640">
    <property type="term" value="F:phosphoribosylanthranilate isomerase activity"/>
    <property type="evidence" value="ECO:0007669"/>
    <property type="project" value="TreeGrafter"/>
</dbReference>
<dbReference type="Gene3D" id="3.20.20.70">
    <property type="entry name" value="Aldolase class I"/>
    <property type="match status" value="1"/>
</dbReference>
<evidence type="ECO:0000313" key="11">
    <source>
        <dbReference type="Proteomes" id="UP000241421"/>
    </source>
</evidence>
<dbReference type="NCBIfam" id="NF001373">
    <property type="entry name" value="PRK00278.1-6"/>
    <property type="match status" value="1"/>
</dbReference>
<feature type="domain" description="Indole-3-glycerol phosphate synthase" evidence="9">
    <location>
        <begin position="5"/>
        <end position="262"/>
    </location>
</feature>
<organism evidence="10 11">
    <name type="scientific">Massilia glaciei</name>
    <dbReference type="NCBI Taxonomy" id="1524097"/>
    <lineage>
        <taxon>Bacteria</taxon>
        <taxon>Pseudomonadati</taxon>
        <taxon>Pseudomonadota</taxon>
        <taxon>Betaproteobacteria</taxon>
        <taxon>Burkholderiales</taxon>
        <taxon>Oxalobacteraceae</taxon>
        <taxon>Telluria group</taxon>
        <taxon>Massilia</taxon>
    </lineage>
</organism>
<dbReference type="SUPFAM" id="SSF51366">
    <property type="entry name" value="Ribulose-phoshate binding barrel"/>
    <property type="match status" value="1"/>
</dbReference>
<dbReference type="PROSITE" id="PS00614">
    <property type="entry name" value="IGPS"/>
    <property type="match status" value="1"/>
</dbReference>
<dbReference type="HAMAP" id="MF_00134_B">
    <property type="entry name" value="IGPS_B"/>
    <property type="match status" value="1"/>
</dbReference>
<dbReference type="OrthoDB" id="9804217at2"/>
<keyword evidence="4 8" id="KW-0210">Decarboxylase</keyword>
<evidence type="ECO:0000256" key="8">
    <source>
        <dbReference type="HAMAP-Rule" id="MF_00134"/>
    </source>
</evidence>
<keyword evidence="3 8" id="KW-0028">Amino-acid biosynthesis</keyword>
<evidence type="ECO:0000256" key="1">
    <source>
        <dbReference type="ARBA" id="ARBA00001633"/>
    </source>
</evidence>
<gene>
    <name evidence="8" type="primary">trpC</name>
    <name evidence="10" type="ORF">C7C56_008380</name>
</gene>
<evidence type="ECO:0000256" key="7">
    <source>
        <dbReference type="ARBA" id="ARBA00023239"/>
    </source>
</evidence>
<keyword evidence="7 8" id="KW-0456">Lyase</keyword>
<proteinExistence type="inferred from homology"/>
<dbReference type="CDD" id="cd00331">
    <property type="entry name" value="IGPS"/>
    <property type="match status" value="1"/>
</dbReference>
<protein>
    <recommendedName>
        <fullName evidence="8">Indole-3-glycerol phosphate synthase</fullName>
        <shortName evidence="8">IGPS</shortName>
        <ecNumber evidence="8">4.1.1.48</ecNumber>
    </recommendedName>
</protein>
<dbReference type="EC" id="4.1.1.48" evidence="8"/>
<evidence type="ECO:0000256" key="3">
    <source>
        <dbReference type="ARBA" id="ARBA00022605"/>
    </source>
</evidence>
<dbReference type="UniPathway" id="UPA00035">
    <property type="reaction ID" value="UER00043"/>
</dbReference>
<evidence type="ECO:0000259" key="9">
    <source>
        <dbReference type="Pfam" id="PF00218"/>
    </source>
</evidence>
<dbReference type="InterPro" id="IPR045186">
    <property type="entry name" value="Indole-3-glycerol_P_synth"/>
</dbReference>
<comment type="catalytic activity">
    <reaction evidence="1 8">
        <text>1-(2-carboxyphenylamino)-1-deoxy-D-ribulose 5-phosphate + H(+) = (1S,2R)-1-C-(indol-3-yl)glycerol 3-phosphate + CO2 + H2O</text>
        <dbReference type="Rhea" id="RHEA:23476"/>
        <dbReference type="ChEBI" id="CHEBI:15377"/>
        <dbReference type="ChEBI" id="CHEBI:15378"/>
        <dbReference type="ChEBI" id="CHEBI:16526"/>
        <dbReference type="ChEBI" id="CHEBI:58613"/>
        <dbReference type="ChEBI" id="CHEBI:58866"/>
        <dbReference type="EC" id="4.1.1.48"/>
    </reaction>
</comment>
<name>A0A2U2HNP7_9BURK</name>
<dbReference type="InterPro" id="IPR013798">
    <property type="entry name" value="Indole-3-glycerol_P_synth_dom"/>
</dbReference>
<keyword evidence="5 8" id="KW-0822">Tryptophan biosynthesis</keyword>
<dbReference type="PANTHER" id="PTHR22854">
    <property type="entry name" value="TRYPTOPHAN BIOSYNTHESIS PROTEIN"/>
    <property type="match status" value="1"/>
</dbReference>
<evidence type="ECO:0000256" key="2">
    <source>
        <dbReference type="ARBA" id="ARBA00004696"/>
    </source>
</evidence>
<dbReference type="FunFam" id="3.20.20.70:FF:000024">
    <property type="entry name" value="Indole-3-glycerol phosphate synthase"/>
    <property type="match status" value="1"/>
</dbReference>
<dbReference type="RefSeq" id="WP_106756982.1">
    <property type="nucleotide sequence ID" value="NZ_PXWF02000114.1"/>
</dbReference>
<evidence type="ECO:0000256" key="6">
    <source>
        <dbReference type="ARBA" id="ARBA00023141"/>
    </source>
</evidence>
<dbReference type="InterPro" id="IPR011060">
    <property type="entry name" value="RibuloseP-bd_barrel"/>
</dbReference>
<dbReference type="InterPro" id="IPR001468">
    <property type="entry name" value="Indole-3-GlycerolPSynthase_CS"/>
</dbReference>
<keyword evidence="11" id="KW-1185">Reference proteome</keyword>
<evidence type="ECO:0000313" key="10">
    <source>
        <dbReference type="EMBL" id="PWF49131.1"/>
    </source>
</evidence>
<sequence>MSDILNQILAVKADEVAAAKKHRDLASLRRDVEADAEARRDVRGFEASLRRQIAAGNAGVIAEVKKASPSKGVLRADFRPADIAASYAAHGAACLSVLTDVNFFQGEAAYLKAARAACAIPVLRKDFMIDLYQVYEARAMGADAILLIVSALDHGLMAELEACAHELGMDVLVEVHDGDELSAALKLRTPLVGINNRNLRTFETSLQTTIDLLPRIPAEKLVVTESGIMVPDDVRRMRDANVNAFLVGEVFMRAPEPGVELERLFKR</sequence>
<dbReference type="AlphaFoldDB" id="A0A2U2HNP7"/>
<dbReference type="GO" id="GO:0000162">
    <property type="term" value="P:L-tryptophan biosynthetic process"/>
    <property type="evidence" value="ECO:0007669"/>
    <property type="project" value="UniProtKB-UniRule"/>
</dbReference>
<comment type="caution">
    <text evidence="10">The sequence shown here is derived from an EMBL/GenBank/DDBJ whole genome shotgun (WGS) entry which is preliminary data.</text>
</comment>
<dbReference type="Pfam" id="PF00218">
    <property type="entry name" value="IGPS"/>
    <property type="match status" value="1"/>
</dbReference>
<comment type="similarity">
    <text evidence="8">Belongs to the TrpC family.</text>
</comment>
<comment type="pathway">
    <text evidence="2 8">Amino-acid biosynthesis; L-tryptophan biosynthesis; L-tryptophan from chorismate: step 4/5.</text>
</comment>
<dbReference type="GO" id="GO:0004425">
    <property type="term" value="F:indole-3-glycerol-phosphate synthase activity"/>
    <property type="evidence" value="ECO:0007669"/>
    <property type="project" value="UniProtKB-UniRule"/>
</dbReference>
<dbReference type="InterPro" id="IPR013785">
    <property type="entry name" value="Aldolase_TIM"/>
</dbReference>
<dbReference type="Proteomes" id="UP000241421">
    <property type="component" value="Unassembled WGS sequence"/>
</dbReference>
<evidence type="ECO:0000256" key="5">
    <source>
        <dbReference type="ARBA" id="ARBA00022822"/>
    </source>
</evidence>
<dbReference type="EMBL" id="PXWF02000114">
    <property type="protein sequence ID" value="PWF49131.1"/>
    <property type="molecule type" value="Genomic_DNA"/>
</dbReference>
<dbReference type="NCBIfam" id="NF001377">
    <property type="entry name" value="PRK00278.2-4"/>
    <property type="match status" value="1"/>
</dbReference>
<dbReference type="PANTHER" id="PTHR22854:SF2">
    <property type="entry name" value="INDOLE-3-GLYCEROL-PHOSPHATE SYNTHASE"/>
    <property type="match status" value="1"/>
</dbReference>
<accession>A0A2U2HNP7</accession>
<keyword evidence="6 8" id="KW-0057">Aromatic amino acid biosynthesis</keyword>
<evidence type="ECO:0000256" key="4">
    <source>
        <dbReference type="ARBA" id="ARBA00022793"/>
    </source>
</evidence>